<proteinExistence type="predicted"/>
<accession>A0AAW5ENQ1</accession>
<dbReference type="Proteomes" id="UP001202887">
    <property type="component" value="Unassembled WGS sequence"/>
</dbReference>
<comment type="caution">
    <text evidence="1">The sequence shown here is derived from an EMBL/GenBank/DDBJ whole genome shotgun (WGS) entry which is preliminary data.</text>
</comment>
<organism evidence="1 2">
    <name type="scientific">Novacetimonas hansenii</name>
    <name type="common">Komagataeibacter hansenii</name>
    <dbReference type="NCBI Taxonomy" id="436"/>
    <lineage>
        <taxon>Bacteria</taxon>
        <taxon>Pseudomonadati</taxon>
        <taxon>Pseudomonadota</taxon>
        <taxon>Alphaproteobacteria</taxon>
        <taxon>Acetobacterales</taxon>
        <taxon>Acetobacteraceae</taxon>
        <taxon>Novacetimonas</taxon>
    </lineage>
</organism>
<evidence type="ECO:0000313" key="2">
    <source>
        <dbReference type="Proteomes" id="UP001202887"/>
    </source>
</evidence>
<name>A0AAW5ENQ1_NOVHA</name>
<dbReference type="EMBL" id="JAIBCX010000001">
    <property type="protein sequence ID" value="MCJ8352478.1"/>
    <property type="molecule type" value="Genomic_DNA"/>
</dbReference>
<gene>
    <name evidence="1" type="ORF">K1W68_00465</name>
</gene>
<dbReference type="AlphaFoldDB" id="A0AAW5ENQ1"/>
<sequence>MLLLLMNAPTSLQPLDMSRNKVDMLQFSRKPLFHQFLQESSPIQMIPSEWGLLWQTRRALCFRPGHPA</sequence>
<evidence type="ECO:0000313" key="1">
    <source>
        <dbReference type="EMBL" id="MCJ8352478.1"/>
    </source>
</evidence>
<protein>
    <submittedName>
        <fullName evidence="1">Uncharacterized protein</fullName>
    </submittedName>
</protein>
<dbReference type="RefSeq" id="WP_247065821.1">
    <property type="nucleotide sequence ID" value="NZ_JAIBCX010000001.1"/>
</dbReference>
<reference evidence="1" key="2">
    <citation type="submission" date="2022-03" db="EMBL/GenBank/DDBJ databases">
        <authorList>
            <person name="Ryngajllo M."/>
            <person name="Jacek P."/>
            <person name="Kubiak K."/>
        </authorList>
    </citation>
    <scope>NUCLEOTIDE SEQUENCE</scope>
    <source>
        <strain evidence="1">SI1</strain>
    </source>
</reference>
<reference evidence="1" key="1">
    <citation type="journal article" date="2021" name="Polymers (Basel)">
        <title>Highly Stretchable Bacterial Cellulose Produced by Komagataeibacter hansenii SI1.</title>
        <authorList>
            <person name="Cielecka I."/>
            <person name="Ryngajllo M."/>
            <person name="Maniukiewicz W."/>
            <person name="Bielecki S."/>
        </authorList>
    </citation>
    <scope>NUCLEOTIDE SEQUENCE</scope>
    <source>
        <strain evidence="1">SI1</strain>
    </source>
</reference>